<keyword evidence="3" id="KW-0282">Flagellum</keyword>
<proteinExistence type="predicted"/>
<dbReference type="Pfam" id="PF02120">
    <property type="entry name" value="Flg_hook"/>
    <property type="match status" value="1"/>
</dbReference>
<accession>A0ABT3P2G2</accession>
<dbReference type="Proteomes" id="UP001142810">
    <property type="component" value="Unassembled WGS sequence"/>
</dbReference>
<evidence type="ECO:0000256" key="1">
    <source>
        <dbReference type="SAM" id="MobiDB-lite"/>
    </source>
</evidence>
<protein>
    <submittedName>
        <fullName evidence="3">Flagellar hook-length control protein FliK</fullName>
    </submittedName>
</protein>
<feature type="compositionally biased region" description="Polar residues" evidence="1">
    <location>
        <begin position="10"/>
        <end position="20"/>
    </location>
</feature>
<gene>
    <name evidence="3" type="ORF">OPS25_00375</name>
</gene>
<dbReference type="Gene3D" id="3.30.750.140">
    <property type="match status" value="1"/>
</dbReference>
<feature type="region of interest" description="Disordered" evidence="1">
    <location>
        <begin position="1"/>
        <end position="20"/>
    </location>
</feature>
<dbReference type="InterPro" id="IPR021136">
    <property type="entry name" value="Flagellar_hook_control-like_C"/>
</dbReference>
<organism evidence="3 4">
    <name type="scientific">Alteromonas aquimaris</name>
    <dbReference type="NCBI Taxonomy" id="2998417"/>
    <lineage>
        <taxon>Bacteria</taxon>
        <taxon>Pseudomonadati</taxon>
        <taxon>Pseudomonadota</taxon>
        <taxon>Gammaproteobacteria</taxon>
        <taxon>Alteromonadales</taxon>
        <taxon>Alteromonadaceae</taxon>
        <taxon>Alteromonas/Salinimonas group</taxon>
        <taxon>Alteromonas</taxon>
    </lineage>
</organism>
<evidence type="ECO:0000313" key="4">
    <source>
        <dbReference type="Proteomes" id="UP001142810"/>
    </source>
</evidence>
<evidence type="ECO:0000313" key="3">
    <source>
        <dbReference type="EMBL" id="MCW8106955.1"/>
    </source>
</evidence>
<reference evidence="3" key="1">
    <citation type="submission" date="2022-11" db="EMBL/GenBank/DDBJ databases">
        <title>Alteromonas sp. nov., isolated from sea water of the Qingdao.</title>
        <authorList>
            <person name="Wang Q."/>
        </authorList>
    </citation>
    <scope>NUCLEOTIDE SEQUENCE</scope>
    <source>
        <strain evidence="3">ASW11-7</strain>
    </source>
</reference>
<name>A0ABT3P2G2_9ALTE</name>
<keyword evidence="3" id="KW-0966">Cell projection</keyword>
<keyword evidence="4" id="KW-1185">Reference proteome</keyword>
<feature type="domain" description="Flagellar hook-length control protein-like C-terminal" evidence="2">
    <location>
        <begin position="557"/>
        <end position="630"/>
    </location>
</feature>
<keyword evidence="3" id="KW-0969">Cilium</keyword>
<comment type="caution">
    <text evidence="3">The sequence shown here is derived from an EMBL/GenBank/DDBJ whole genome shotgun (WGS) entry which is preliminary data.</text>
</comment>
<dbReference type="RefSeq" id="WP_265615659.1">
    <property type="nucleotide sequence ID" value="NZ_JAPFRD010000002.1"/>
</dbReference>
<dbReference type="EMBL" id="JAPFRD010000002">
    <property type="protein sequence ID" value="MCW8106955.1"/>
    <property type="molecule type" value="Genomic_DNA"/>
</dbReference>
<evidence type="ECO:0000259" key="2">
    <source>
        <dbReference type="Pfam" id="PF02120"/>
    </source>
</evidence>
<dbReference type="InterPro" id="IPR038610">
    <property type="entry name" value="FliK-like_C_sf"/>
</dbReference>
<sequence>MNFKFPLDSSGLTKTPDSGAANTLTNHAARVQGKVTLARLPENVLRIQPQSAANSDDLHFKTPSSFSFNDKAQHQLARNSNFLDTKPVLAEYTTSTKRVVVSPEQASKIAQAVSKALPANASVTAGPIQATVVHAPGSQLSLKLALPGSPIVNIALNQPVVVTQGDKIQLSLIANSATDLRININTGPPNNTFIAEMKLTPNHILAQQFTKLQLTTGVSISPHVLQTILDSAGLSSVKLGDAAAVSLSLKNQQLAVTTQHTQAIAQLTLTKEVVRSLPVLTSLDVVKSLPQLVPLEQTAVKSSLSNSPSTGHLSARLESAGKMQLHDTIMQLSRRLLNETGSTREALTQLITTLNSSPKTTSSDTVALMRGLSHQLTQGLVAEESIGLKNIQGVASSESTVKPPMVQALLTLFSSPALPVTSQSIISPITQSNFVNGLVAVLQMTFAGRAIRNQPHLATLADDPRSFLHKSMTNLGATGSPSKSSQEFSRFDGHRQILDSIKTLLANHRQQKLTNLDNRIQGQESFYYVLPVNSQSQAPPEVLLKREEQQPDAQNTNDNTDKVWNFTMKLDIDELGKLLVKSKVSPTSLNLNLYASSDALLEKVQDTLPALLKRFSALGLTIEQSSCQRGKIPDTLSDNPYQLFETRA</sequence>